<dbReference type="KEGG" id="senf:GJR95_01745"/>
<proteinExistence type="predicted"/>
<dbReference type="RefSeq" id="WP_162384247.1">
    <property type="nucleotide sequence ID" value="NZ_CP045997.1"/>
</dbReference>
<dbReference type="Proteomes" id="UP000464577">
    <property type="component" value="Chromosome"/>
</dbReference>
<dbReference type="InterPro" id="IPR037401">
    <property type="entry name" value="SnoaL-like"/>
</dbReference>
<sequence>MTSSQTNTALVQSCYQAFGMGDLARLFDQLHDSVEWHSLYIEGVSLNGIYSGKKQLGELFTKMGSDLTISTFAPTDFLASESTVVVLGSEEAMVNKTQKTYQNRWVHVWQIAEGKVTKITTFNSVENVLKAYTA</sequence>
<evidence type="ECO:0000313" key="2">
    <source>
        <dbReference type="EMBL" id="QHV93828.1"/>
    </source>
</evidence>
<name>A0A6P1VN13_9BACT</name>
<dbReference type="PANTHER" id="PTHR41252:SF1">
    <property type="entry name" value="BLR2505 PROTEIN"/>
    <property type="match status" value="1"/>
</dbReference>
<dbReference type="Gene3D" id="3.10.450.50">
    <property type="match status" value="1"/>
</dbReference>
<keyword evidence="3" id="KW-1185">Reference proteome</keyword>
<dbReference type="AlphaFoldDB" id="A0A6P1VN13"/>
<dbReference type="PANTHER" id="PTHR41252">
    <property type="entry name" value="BLR2505 PROTEIN"/>
    <property type="match status" value="1"/>
</dbReference>
<dbReference type="SUPFAM" id="SSF54427">
    <property type="entry name" value="NTF2-like"/>
    <property type="match status" value="1"/>
</dbReference>
<organism evidence="2 3">
    <name type="scientific">Spirosoma endbachense</name>
    <dbReference type="NCBI Taxonomy" id="2666025"/>
    <lineage>
        <taxon>Bacteria</taxon>
        <taxon>Pseudomonadati</taxon>
        <taxon>Bacteroidota</taxon>
        <taxon>Cytophagia</taxon>
        <taxon>Cytophagales</taxon>
        <taxon>Cytophagaceae</taxon>
        <taxon>Spirosoma</taxon>
    </lineage>
</organism>
<protein>
    <recommendedName>
        <fullName evidence="1">SnoaL-like domain-containing protein</fullName>
    </recommendedName>
</protein>
<accession>A0A6P1VN13</accession>
<dbReference type="Pfam" id="PF12680">
    <property type="entry name" value="SnoaL_2"/>
    <property type="match status" value="1"/>
</dbReference>
<dbReference type="InterPro" id="IPR032710">
    <property type="entry name" value="NTF2-like_dom_sf"/>
</dbReference>
<feature type="domain" description="SnoaL-like" evidence="1">
    <location>
        <begin position="11"/>
        <end position="118"/>
    </location>
</feature>
<dbReference type="EMBL" id="CP045997">
    <property type="protein sequence ID" value="QHV93828.1"/>
    <property type="molecule type" value="Genomic_DNA"/>
</dbReference>
<evidence type="ECO:0000259" key="1">
    <source>
        <dbReference type="Pfam" id="PF12680"/>
    </source>
</evidence>
<reference evidence="2 3" key="1">
    <citation type="submission" date="2019-11" db="EMBL/GenBank/DDBJ databases">
        <title>Spirosoma endbachense sp. nov., isolated from a natural salt meadow.</title>
        <authorList>
            <person name="Rojas J."/>
            <person name="Ambika Manirajan B."/>
            <person name="Ratering S."/>
            <person name="Suarez C."/>
            <person name="Geissler-Plaum R."/>
            <person name="Schnell S."/>
        </authorList>
    </citation>
    <scope>NUCLEOTIDE SEQUENCE [LARGE SCALE GENOMIC DNA]</scope>
    <source>
        <strain evidence="2 3">I-24</strain>
    </source>
</reference>
<evidence type="ECO:0000313" key="3">
    <source>
        <dbReference type="Proteomes" id="UP000464577"/>
    </source>
</evidence>
<gene>
    <name evidence="2" type="ORF">GJR95_01745</name>
</gene>